<evidence type="ECO:0000313" key="4">
    <source>
        <dbReference type="EMBL" id="ELP83431.1"/>
    </source>
</evidence>
<reference evidence="4 5" key="1">
    <citation type="submission" date="2012-10" db="EMBL/GenBank/DDBJ databases">
        <authorList>
            <person name="Zafar N."/>
            <person name="Inman J."/>
            <person name="Hall N."/>
            <person name="Lorenzi H."/>
            <person name="Caler E."/>
        </authorList>
    </citation>
    <scope>NUCLEOTIDE SEQUENCE [LARGE SCALE GENOMIC DNA]</scope>
    <source>
        <strain evidence="4 5">IP1</strain>
    </source>
</reference>
<organism evidence="4 5">
    <name type="scientific">Entamoeba invadens IP1</name>
    <dbReference type="NCBI Taxonomy" id="370355"/>
    <lineage>
        <taxon>Eukaryota</taxon>
        <taxon>Amoebozoa</taxon>
        <taxon>Evosea</taxon>
        <taxon>Archamoebae</taxon>
        <taxon>Mastigamoebida</taxon>
        <taxon>Entamoebidae</taxon>
        <taxon>Entamoeba</taxon>
    </lineage>
</organism>
<feature type="domain" description="EF-hand" evidence="3">
    <location>
        <begin position="307"/>
        <end position="342"/>
    </location>
</feature>
<keyword evidence="2" id="KW-0106">Calcium</keyword>
<evidence type="ECO:0000259" key="3">
    <source>
        <dbReference type="PROSITE" id="PS50222"/>
    </source>
</evidence>
<dbReference type="GO" id="GO:0005509">
    <property type="term" value="F:calcium ion binding"/>
    <property type="evidence" value="ECO:0007669"/>
    <property type="project" value="InterPro"/>
</dbReference>
<dbReference type="Gene3D" id="1.10.238.10">
    <property type="entry name" value="EF-hand"/>
    <property type="match status" value="3"/>
</dbReference>
<evidence type="ECO:0000256" key="1">
    <source>
        <dbReference type="ARBA" id="ARBA00022737"/>
    </source>
</evidence>
<dbReference type="PANTHER" id="PTHR23050">
    <property type="entry name" value="CALCIUM BINDING PROTEIN"/>
    <property type="match status" value="1"/>
</dbReference>
<dbReference type="InterPro" id="IPR050145">
    <property type="entry name" value="Centrin_CML-like"/>
</dbReference>
<gene>
    <name evidence="4" type="ORF">EIN_375060</name>
</gene>
<evidence type="ECO:0000313" key="5">
    <source>
        <dbReference type="Proteomes" id="UP000014680"/>
    </source>
</evidence>
<sequence>HFLRKIEFVDYGLCFEKLPRKKEKILQEDFIDSYLRLVSIKERKILERQFEVLVHLSCSDKKMMSRSEFVWTQQQLKYVTDKVGTMTNEVLMTCSFRVLDSNYTASIDKTDLAKFLKVSGMESKKSVVLKYIEELDENGDGVLQLDEILSILKIFVKNRVYDTDKYIQNLNAKTRSDLVDCKNVEKVKIPSKNVQIGKTRNSVLRVEKDITYDNYINTLKTMFLDKFSGIESVSKFLFYVGDVNQKGVITKERYALIVSFFKDNNCVVPTSHALYKVSFQLVALHNPQGIDVKELMKLCSKLEVPFSSEEEALNRLVEYDANRNGLVELDEFILMMFEDDEPKLDDSEEVRHDKEIRKYVKSFRKSDMDRDGHIDEPSVLDMFFKKWGTMSVNNQNGIHIAFLLYGKTGLIDENGFVQLLKTINRCTTLRTNQIDMNKLVLEVFTVFDANQSGIDMMSFFEFLKKFNVNLTEVETRKVFKEYSVNEVLTAESFANAFNKVVVV</sequence>
<dbReference type="RefSeq" id="XP_004182777.1">
    <property type="nucleotide sequence ID" value="XM_004182729.1"/>
</dbReference>
<dbReference type="GeneID" id="14882457"/>
<feature type="non-terminal residue" evidence="4">
    <location>
        <position position="1"/>
    </location>
</feature>
<feature type="domain" description="EF-hand" evidence="3">
    <location>
        <begin position="123"/>
        <end position="158"/>
    </location>
</feature>
<name>A0A0A1TY45_ENTIV</name>
<dbReference type="Pfam" id="PF13499">
    <property type="entry name" value="EF-hand_7"/>
    <property type="match status" value="1"/>
</dbReference>
<dbReference type="KEGG" id="eiv:EIN_375060"/>
<keyword evidence="5" id="KW-1185">Reference proteome</keyword>
<dbReference type="Proteomes" id="UP000014680">
    <property type="component" value="Unassembled WGS sequence"/>
</dbReference>
<evidence type="ECO:0000256" key="2">
    <source>
        <dbReference type="ARBA" id="ARBA00022837"/>
    </source>
</evidence>
<proteinExistence type="predicted"/>
<dbReference type="InterPro" id="IPR011992">
    <property type="entry name" value="EF-hand-dom_pair"/>
</dbReference>
<dbReference type="AlphaFoldDB" id="A0A0A1TY45"/>
<dbReference type="PROSITE" id="PS00018">
    <property type="entry name" value="EF_HAND_1"/>
    <property type="match status" value="2"/>
</dbReference>
<dbReference type="SMART" id="SM00054">
    <property type="entry name" value="EFh"/>
    <property type="match status" value="4"/>
</dbReference>
<keyword evidence="1" id="KW-0677">Repeat</keyword>
<protein>
    <recommendedName>
        <fullName evidence="3">EF-hand domain-containing protein</fullName>
    </recommendedName>
</protein>
<dbReference type="SUPFAM" id="SSF47473">
    <property type="entry name" value="EF-hand"/>
    <property type="match status" value="2"/>
</dbReference>
<dbReference type="InterPro" id="IPR018247">
    <property type="entry name" value="EF_Hand_1_Ca_BS"/>
</dbReference>
<dbReference type="VEuPathDB" id="AmoebaDB:EIN_375060"/>
<dbReference type="OrthoDB" id="444540at2759"/>
<dbReference type="InterPro" id="IPR002048">
    <property type="entry name" value="EF_hand_dom"/>
</dbReference>
<dbReference type="PROSITE" id="PS50222">
    <property type="entry name" value="EF_HAND_2"/>
    <property type="match status" value="2"/>
</dbReference>
<dbReference type="EMBL" id="KB207268">
    <property type="protein sequence ID" value="ELP83431.1"/>
    <property type="molecule type" value="Genomic_DNA"/>
</dbReference>
<accession>A0A0A1TY45</accession>